<sequence length="452" mass="52828">MLKTHTQQNSRSFTFPDKWQDNAEMQMLFAIFRPRHLSTEDYDIKMKFWKDLITHYCKFHRTCSFSLQELQLQFMRGEQVPACLNSVIQEMHEQKQLRLLSEYEYDSSISWSSWLISSLVQRPLSWGWQRLKNTIVPETLDRNLSMEWVHLEVLQNICNEIIDKVLHKNRGKLLHFDGFKDLCKDSDISTATDRDLTTCIRHLNTQNLIGLEFIMKEATRCIHLIKIPADNKDKHNLVITEADHAMHNLQMTQSNLLRQLETLEGDIKFNDDKVRQYLKENKRQMAKTYLRKRHLLEKNHERRSLALHNIESLQLSVDEAQNSGVVLDAYKIGSKTLQKVLNDSGLKYDNVDEILADVRDTLDQHKEVQDVMSNTAALQDEDLDLEKELTDLLDESKEERRKTTPPSAKANNNNDRVEVLISDEDMLAMLDELSVEEGSIGEQAVRLKKLHT</sequence>
<evidence type="ECO:0000313" key="3">
    <source>
        <dbReference type="EMBL" id="EDW72851.1"/>
    </source>
</evidence>
<dbReference type="Pfam" id="PF03357">
    <property type="entry name" value="Snf7"/>
    <property type="match status" value="1"/>
</dbReference>
<evidence type="ECO:0000256" key="1">
    <source>
        <dbReference type="ARBA" id="ARBA00006190"/>
    </source>
</evidence>
<dbReference type="HOGENOM" id="CLU_044768_1_0_1"/>
<name>B4MLJ5_DROWI</name>
<dbReference type="GO" id="GO:0006900">
    <property type="term" value="P:vesicle budding from membrane"/>
    <property type="evidence" value="ECO:0007669"/>
    <property type="project" value="TreeGrafter"/>
</dbReference>
<evidence type="ECO:0000256" key="2">
    <source>
        <dbReference type="SAM" id="MobiDB-lite"/>
    </source>
</evidence>
<dbReference type="PhylomeDB" id="B4MLJ5"/>
<dbReference type="GO" id="GO:0009898">
    <property type="term" value="C:cytoplasmic side of plasma membrane"/>
    <property type="evidence" value="ECO:0007669"/>
    <property type="project" value="TreeGrafter"/>
</dbReference>
<dbReference type="SMR" id="B4MLJ5"/>
<dbReference type="GO" id="GO:0005771">
    <property type="term" value="C:multivesicular body"/>
    <property type="evidence" value="ECO:0007669"/>
    <property type="project" value="TreeGrafter"/>
</dbReference>
<keyword evidence="4" id="KW-1185">Reference proteome</keyword>
<dbReference type="PANTHER" id="PTHR22761:SF96">
    <property type="entry name" value="BCDNA.GH08385"/>
    <property type="match status" value="1"/>
</dbReference>
<feature type="compositionally biased region" description="Basic and acidic residues" evidence="2">
    <location>
        <begin position="392"/>
        <end position="402"/>
    </location>
</feature>
<dbReference type="FunCoup" id="B4MLJ5">
    <property type="interactions" value="1854"/>
</dbReference>
<feature type="compositionally biased region" description="Polar residues" evidence="2">
    <location>
        <begin position="404"/>
        <end position="414"/>
    </location>
</feature>
<evidence type="ECO:0000313" key="4">
    <source>
        <dbReference type="Proteomes" id="UP000007798"/>
    </source>
</evidence>
<dbReference type="Pfam" id="PF25880">
    <property type="entry name" value="WHD_CHMP7_1st"/>
    <property type="match status" value="1"/>
</dbReference>
<dbReference type="InParanoid" id="B4MLJ5"/>
<proteinExistence type="inferred from homology"/>
<dbReference type="PANTHER" id="PTHR22761">
    <property type="entry name" value="CHARGED MULTIVESICULAR BODY PROTEIN"/>
    <property type="match status" value="1"/>
</dbReference>
<dbReference type="KEGG" id="dwi:6638786"/>
<comment type="similarity">
    <text evidence="1">Belongs to the SNF7 family.</text>
</comment>
<dbReference type="Gene3D" id="6.10.140.1230">
    <property type="match status" value="1"/>
</dbReference>
<accession>B4MLJ5</accession>
<dbReference type="EMBL" id="CH963847">
    <property type="protein sequence ID" value="EDW72851.1"/>
    <property type="molecule type" value="Genomic_DNA"/>
</dbReference>
<feature type="region of interest" description="Disordered" evidence="2">
    <location>
        <begin position="392"/>
        <end position="416"/>
    </location>
</feature>
<dbReference type="eggNOG" id="KOG2911">
    <property type="taxonomic scope" value="Eukaryota"/>
</dbReference>
<organism evidence="3 4">
    <name type="scientific">Drosophila willistoni</name>
    <name type="common">Fruit fly</name>
    <dbReference type="NCBI Taxonomy" id="7260"/>
    <lineage>
        <taxon>Eukaryota</taxon>
        <taxon>Metazoa</taxon>
        <taxon>Ecdysozoa</taxon>
        <taxon>Arthropoda</taxon>
        <taxon>Hexapoda</taxon>
        <taxon>Insecta</taxon>
        <taxon>Pterygota</taxon>
        <taxon>Neoptera</taxon>
        <taxon>Endopterygota</taxon>
        <taxon>Diptera</taxon>
        <taxon>Brachycera</taxon>
        <taxon>Muscomorpha</taxon>
        <taxon>Ephydroidea</taxon>
        <taxon>Drosophilidae</taxon>
        <taxon>Drosophila</taxon>
        <taxon>Sophophora</taxon>
    </lineage>
</organism>
<dbReference type="GO" id="GO:0032511">
    <property type="term" value="P:late endosome to vacuole transport via multivesicular body sorting pathway"/>
    <property type="evidence" value="ECO:0007669"/>
    <property type="project" value="TreeGrafter"/>
</dbReference>
<gene>
    <name evidence="3" type="primary">Dwil\GK17229</name>
    <name evidence="3" type="ORF">Dwil_GK17229</name>
</gene>
<reference evidence="3 4" key="1">
    <citation type="journal article" date="2007" name="Nature">
        <title>Evolution of genes and genomes on the Drosophila phylogeny.</title>
        <authorList>
            <consortium name="Drosophila 12 Genomes Consortium"/>
            <person name="Clark A.G."/>
            <person name="Eisen M.B."/>
            <person name="Smith D.R."/>
            <person name="Bergman C.M."/>
            <person name="Oliver B."/>
            <person name="Markow T.A."/>
            <person name="Kaufman T.C."/>
            <person name="Kellis M."/>
            <person name="Gelbart W."/>
            <person name="Iyer V.N."/>
            <person name="Pollard D.A."/>
            <person name="Sackton T.B."/>
            <person name="Larracuente A.M."/>
            <person name="Singh N.D."/>
            <person name="Abad J.P."/>
            <person name="Abt D.N."/>
            <person name="Adryan B."/>
            <person name="Aguade M."/>
            <person name="Akashi H."/>
            <person name="Anderson W.W."/>
            <person name="Aquadro C.F."/>
            <person name="Ardell D.H."/>
            <person name="Arguello R."/>
            <person name="Artieri C.G."/>
            <person name="Barbash D.A."/>
            <person name="Barker D."/>
            <person name="Barsanti P."/>
            <person name="Batterham P."/>
            <person name="Batzoglou S."/>
            <person name="Begun D."/>
            <person name="Bhutkar A."/>
            <person name="Blanco E."/>
            <person name="Bosak S.A."/>
            <person name="Bradley R.K."/>
            <person name="Brand A.D."/>
            <person name="Brent M.R."/>
            <person name="Brooks A.N."/>
            <person name="Brown R.H."/>
            <person name="Butlin R.K."/>
            <person name="Caggese C."/>
            <person name="Calvi B.R."/>
            <person name="Bernardo de Carvalho A."/>
            <person name="Caspi A."/>
            <person name="Castrezana S."/>
            <person name="Celniker S.E."/>
            <person name="Chang J.L."/>
            <person name="Chapple C."/>
            <person name="Chatterji S."/>
            <person name="Chinwalla A."/>
            <person name="Civetta A."/>
            <person name="Clifton S.W."/>
            <person name="Comeron J.M."/>
            <person name="Costello J.C."/>
            <person name="Coyne J.A."/>
            <person name="Daub J."/>
            <person name="David R.G."/>
            <person name="Delcher A.L."/>
            <person name="Delehaunty K."/>
            <person name="Do C.B."/>
            <person name="Ebling H."/>
            <person name="Edwards K."/>
            <person name="Eickbush T."/>
            <person name="Evans J.D."/>
            <person name="Filipski A."/>
            <person name="Findeiss S."/>
            <person name="Freyhult E."/>
            <person name="Fulton L."/>
            <person name="Fulton R."/>
            <person name="Garcia A.C."/>
            <person name="Gardiner A."/>
            <person name="Garfield D.A."/>
            <person name="Garvin B.E."/>
            <person name="Gibson G."/>
            <person name="Gilbert D."/>
            <person name="Gnerre S."/>
            <person name="Godfrey J."/>
            <person name="Good R."/>
            <person name="Gotea V."/>
            <person name="Gravely B."/>
            <person name="Greenberg A.J."/>
            <person name="Griffiths-Jones S."/>
            <person name="Gross S."/>
            <person name="Guigo R."/>
            <person name="Gustafson E.A."/>
            <person name="Haerty W."/>
            <person name="Hahn M.W."/>
            <person name="Halligan D.L."/>
            <person name="Halpern A.L."/>
            <person name="Halter G.M."/>
            <person name="Han M.V."/>
            <person name="Heger A."/>
            <person name="Hillier L."/>
            <person name="Hinrichs A.S."/>
            <person name="Holmes I."/>
            <person name="Hoskins R.A."/>
            <person name="Hubisz M.J."/>
            <person name="Hultmark D."/>
            <person name="Huntley M.A."/>
            <person name="Jaffe D.B."/>
            <person name="Jagadeeshan S."/>
            <person name="Jeck W.R."/>
            <person name="Johnson J."/>
            <person name="Jones C.D."/>
            <person name="Jordan W.C."/>
            <person name="Karpen G.H."/>
            <person name="Kataoka E."/>
            <person name="Keightley P.D."/>
            <person name="Kheradpour P."/>
            <person name="Kirkness E.F."/>
            <person name="Koerich L.B."/>
            <person name="Kristiansen K."/>
            <person name="Kudrna D."/>
            <person name="Kulathinal R.J."/>
            <person name="Kumar S."/>
            <person name="Kwok R."/>
            <person name="Lander E."/>
            <person name="Langley C.H."/>
            <person name="Lapoint R."/>
            <person name="Lazzaro B.P."/>
            <person name="Lee S.J."/>
            <person name="Levesque L."/>
            <person name="Li R."/>
            <person name="Lin C.F."/>
            <person name="Lin M.F."/>
            <person name="Lindblad-Toh K."/>
            <person name="Llopart A."/>
            <person name="Long M."/>
            <person name="Low L."/>
            <person name="Lozovsky E."/>
            <person name="Lu J."/>
            <person name="Luo M."/>
            <person name="Machado C.A."/>
            <person name="Makalowski W."/>
            <person name="Marzo M."/>
            <person name="Matsuda M."/>
            <person name="Matzkin L."/>
            <person name="McAllister B."/>
            <person name="McBride C.S."/>
            <person name="McKernan B."/>
            <person name="McKernan K."/>
            <person name="Mendez-Lago M."/>
            <person name="Minx P."/>
            <person name="Mollenhauer M.U."/>
            <person name="Montooth K."/>
            <person name="Mount S.M."/>
            <person name="Mu X."/>
            <person name="Myers E."/>
            <person name="Negre B."/>
            <person name="Newfeld S."/>
            <person name="Nielsen R."/>
            <person name="Noor M.A."/>
            <person name="O'Grady P."/>
            <person name="Pachter L."/>
            <person name="Papaceit M."/>
            <person name="Parisi M.J."/>
            <person name="Parisi M."/>
            <person name="Parts L."/>
            <person name="Pedersen J.S."/>
            <person name="Pesole G."/>
            <person name="Phillippy A.M."/>
            <person name="Ponting C.P."/>
            <person name="Pop M."/>
            <person name="Porcelli D."/>
            <person name="Powell J.R."/>
            <person name="Prohaska S."/>
            <person name="Pruitt K."/>
            <person name="Puig M."/>
            <person name="Quesneville H."/>
            <person name="Ram K.R."/>
            <person name="Rand D."/>
            <person name="Rasmussen M.D."/>
            <person name="Reed L.K."/>
            <person name="Reenan R."/>
            <person name="Reily A."/>
            <person name="Remington K.A."/>
            <person name="Rieger T.T."/>
            <person name="Ritchie M.G."/>
            <person name="Robin C."/>
            <person name="Rogers Y.H."/>
            <person name="Rohde C."/>
            <person name="Rozas J."/>
            <person name="Rubenfield M.J."/>
            <person name="Ruiz A."/>
            <person name="Russo S."/>
            <person name="Salzberg S.L."/>
            <person name="Sanchez-Gracia A."/>
            <person name="Saranga D.J."/>
            <person name="Sato H."/>
            <person name="Schaeffer S.W."/>
            <person name="Schatz M.C."/>
            <person name="Schlenke T."/>
            <person name="Schwartz R."/>
            <person name="Segarra C."/>
            <person name="Singh R.S."/>
            <person name="Sirot L."/>
            <person name="Sirota M."/>
            <person name="Sisneros N.B."/>
            <person name="Smith C.D."/>
            <person name="Smith T.F."/>
            <person name="Spieth J."/>
            <person name="Stage D.E."/>
            <person name="Stark A."/>
            <person name="Stephan W."/>
            <person name="Strausberg R.L."/>
            <person name="Strempel S."/>
            <person name="Sturgill D."/>
            <person name="Sutton G."/>
            <person name="Sutton G.G."/>
            <person name="Tao W."/>
            <person name="Teichmann S."/>
            <person name="Tobari Y.N."/>
            <person name="Tomimura Y."/>
            <person name="Tsolas J.M."/>
            <person name="Valente V.L."/>
            <person name="Venter E."/>
            <person name="Venter J.C."/>
            <person name="Vicario S."/>
            <person name="Vieira F.G."/>
            <person name="Vilella A.J."/>
            <person name="Villasante A."/>
            <person name="Walenz B."/>
            <person name="Wang J."/>
            <person name="Wasserman M."/>
            <person name="Watts T."/>
            <person name="Wilson D."/>
            <person name="Wilson R.K."/>
            <person name="Wing R.A."/>
            <person name="Wolfner M.F."/>
            <person name="Wong A."/>
            <person name="Wong G.K."/>
            <person name="Wu C.I."/>
            <person name="Wu G."/>
            <person name="Yamamoto D."/>
            <person name="Yang H.P."/>
            <person name="Yang S.P."/>
            <person name="Yorke J.A."/>
            <person name="Yoshida K."/>
            <person name="Zdobnov E."/>
            <person name="Zhang P."/>
            <person name="Zhang Y."/>
            <person name="Zimin A.V."/>
            <person name="Baldwin J."/>
            <person name="Abdouelleil A."/>
            <person name="Abdulkadir J."/>
            <person name="Abebe A."/>
            <person name="Abera B."/>
            <person name="Abreu J."/>
            <person name="Acer S.C."/>
            <person name="Aftuck L."/>
            <person name="Alexander A."/>
            <person name="An P."/>
            <person name="Anderson E."/>
            <person name="Anderson S."/>
            <person name="Arachi H."/>
            <person name="Azer M."/>
            <person name="Bachantsang P."/>
            <person name="Barry A."/>
            <person name="Bayul T."/>
            <person name="Berlin A."/>
            <person name="Bessette D."/>
            <person name="Bloom T."/>
            <person name="Blye J."/>
            <person name="Boguslavskiy L."/>
            <person name="Bonnet C."/>
            <person name="Boukhgalter B."/>
            <person name="Bourzgui I."/>
            <person name="Brown A."/>
            <person name="Cahill P."/>
            <person name="Channer S."/>
            <person name="Cheshatsang Y."/>
            <person name="Chuda L."/>
            <person name="Citroen M."/>
            <person name="Collymore A."/>
            <person name="Cooke P."/>
            <person name="Costello M."/>
            <person name="D'Aco K."/>
            <person name="Daza R."/>
            <person name="De Haan G."/>
            <person name="DeGray S."/>
            <person name="DeMaso C."/>
            <person name="Dhargay N."/>
            <person name="Dooley K."/>
            <person name="Dooley E."/>
            <person name="Doricent M."/>
            <person name="Dorje P."/>
            <person name="Dorjee K."/>
            <person name="Dupes A."/>
            <person name="Elong R."/>
            <person name="Falk J."/>
            <person name="Farina A."/>
            <person name="Faro S."/>
            <person name="Ferguson D."/>
            <person name="Fisher S."/>
            <person name="Foley C.D."/>
            <person name="Franke A."/>
            <person name="Friedrich D."/>
            <person name="Gadbois L."/>
            <person name="Gearin G."/>
            <person name="Gearin C.R."/>
            <person name="Giannoukos G."/>
            <person name="Goode T."/>
            <person name="Graham J."/>
            <person name="Grandbois E."/>
            <person name="Grewal S."/>
            <person name="Gyaltsen K."/>
            <person name="Hafez N."/>
            <person name="Hagos B."/>
            <person name="Hall J."/>
            <person name="Henson C."/>
            <person name="Hollinger A."/>
            <person name="Honan T."/>
            <person name="Huard M.D."/>
            <person name="Hughes L."/>
            <person name="Hurhula B."/>
            <person name="Husby M.E."/>
            <person name="Kamat A."/>
            <person name="Kanga B."/>
            <person name="Kashin S."/>
            <person name="Khazanovich D."/>
            <person name="Kisner P."/>
            <person name="Lance K."/>
            <person name="Lara M."/>
            <person name="Lee W."/>
            <person name="Lennon N."/>
            <person name="Letendre F."/>
            <person name="LeVine R."/>
            <person name="Lipovsky A."/>
            <person name="Liu X."/>
            <person name="Liu J."/>
            <person name="Liu S."/>
            <person name="Lokyitsang T."/>
            <person name="Lokyitsang Y."/>
            <person name="Lubonja R."/>
            <person name="Lui A."/>
            <person name="MacDonald P."/>
            <person name="Magnisalis V."/>
            <person name="Maru K."/>
            <person name="Matthews C."/>
            <person name="McCusker W."/>
            <person name="McDonough S."/>
            <person name="Mehta T."/>
            <person name="Meldrim J."/>
            <person name="Meneus L."/>
            <person name="Mihai O."/>
            <person name="Mihalev A."/>
            <person name="Mihova T."/>
            <person name="Mittelman R."/>
            <person name="Mlenga V."/>
            <person name="Montmayeur A."/>
            <person name="Mulrain L."/>
            <person name="Navidi A."/>
            <person name="Naylor J."/>
            <person name="Negash T."/>
            <person name="Nguyen T."/>
            <person name="Nguyen N."/>
            <person name="Nicol R."/>
            <person name="Norbu C."/>
            <person name="Norbu N."/>
            <person name="Novod N."/>
            <person name="O'Neill B."/>
            <person name="Osman S."/>
            <person name="Markiewicz E."/>
            <person name="Oyono O.L."/>
            <person name="Patti C."/>
            <person name="Phunkhang P."/>
            <person name="Pierre F."/>
            <person name="Priest M."/>
            <person name="Raghuraman S."/>
            <person name="Rege F."/>
            <person name="Reyes R."/>
            <person name="Rise C."/>
            <person name="Rogov P."/>
            <person name="Ross K."/>
            <person name="Ryan E."/>
            <person name="Settipalli S."/>
            <person name="Shea T."/>
            <person name="Sherpa N."/>
            <person name="Shi L."/>
            <person name="Shih D."/>
            <person name="Sparrow T."/>
            <person name="Spaulding J."/>
            <person name="Stalker J."/>
            <person name="Stange-Thomann N."/>
            <person name="Stavropoulos S."/>
            <person name="Stone C."/>
            <person name="Strader C."/>
            <person name="Tesfaye S."/>
            <person name="Thomson T."/>
            <person name="Thoulutsang Y."/>
            <person name="Thoulutsang D."/>
            <person name="Topham K."/>
            <person name="Topping I."/>
            <person name="Tsamla T."/>
            <person name="Vassiliev H."/>
            <person name="Vo A."/>
            <person name="Wangchuk T."/>
            <person name="Wangdi T."/>
            <person name="Weiand M."/>
            <person name="Wilkinson J."/>
            <person name="Wilson A."/>
            <person name="Yadav S."/>
            <person name="Young G."/>
            <person name="Yu Q."/>
            <person name="Zembek L."/>
            <person name="Zhong D."/>
            <person name="Zimmer A."/>
            <person name="Zwirko Z."/>
            <person name="Jaffe D.B."/>
            <person name="Alvarez P."/>
            <person name="Brockman W."/>
            <person name="Butler J."/>
            <person name="Chin C."/>
            <person name="Gnerre S."/>
            <person name="Grabherr M."/>
            <person name="Kleber M."/>
            <person name="Mauceli E."/>
            <person name="MacCallum I."/>
        </authorList>
    </citation>
    <scope>NUCLEOTIDE SEQUENCE [LARGE SCALE GENOMIC DNA]</scope>
    <source>
        <strain evidence="4">Tucson 14030-0811.24</strain>
    </source>
</reference>
<dbReference type="OrthoDB" id="10250120at2759"/>
<dbReference type="OMA" id="LQLQFMR"/>
<dbReference type="GO" id="GO:0000815">
    <property type="term" value="C:ESCRT III complex"/>
    <property type="evidence" value="ECO:0007669"/>
    <property type="project" value="TreeGrafter"/>
</dbReference>
<dbReference type="Proteomes" id="UP000007798">
    <property type="component" value="Unassembled WGS sequence"/>
</dbReference>
<dbReference type="STRING" id="7260.B4MLJ5"/>
<dbReference type="AlphaFoldDB" id="B4MLJ5"/>
<evidence type="ECO:0008006" key="5">
    <source>
        <dbReference type="Google" id="ProtNLM"/>
    </source>
</evidence>
<dbReference type="InterPro" id="IPR005024">
    <property type="entry name" value="Snf7_fam"/>
</dbReference>
<protein>
    <recommendedName>
        <fullName evidence="5">Charged multivesicular body protein 7</fullName>
    </recommendedName>
</protein>